<accession>A0A3M8ATR3</accession>
<evidence type="ECO:0000313" key="1">
    <source>
        <dbReference type="EMBL" id="RNB54529.1"/>
    </source>
</evidence>
<organism evidence="1 2">
    <name type="scientific">Brevibacillus agri</name>
    <dbReference type="NCBI Taxonomy" id="51101"/>
    <lineage>
        <taxon>Bacteria</taxon>
        <taxon>Bacillati</taxon>
        <taxon>Bacillota</taxon>
        <taxon>Bacilli</taxon>
        <taxon>Bacillales</taxon>
        <taxon>Paenibacillaceae</taxon>
        <taxon>Brevibacillus</taxon>
    </lineage>
</organism>
<evidence type="ECO:0000313" key="2">
    <source>
        <dbReference type="Proteomes" id="UP000276178"/>
    </source>
</evidence>
<sequence length="72" mass="7714">MVIGVNSDDRAVFFKPDRYQVEITSQTSKTNGVFHCGTAGCLLNCHPAVLPDSGEGTVKFLQRAAAMRIVSG</sequence>
<reference evidence="1 2" key="1">
    <citation type="submission" date="2018-10" db="EMBL/GenBank/DDBJ databases">
        <title>Phylogenomics of Brevibacillus.</title>
        <authorList>
            <person name="Dunlap C."/>
        </authorList>
    </citation>
    <scope>NUCLEOTIDE SEQUENCE [LARGE SCALE GENOMIC DNA]</scope>
    <source>
        <strain evidence="1 2">NRRL NRS 1219</strain>
    </source>
</reference>
<dbReference type="AlphaFoldDB" id="A0A3M8ATR3"/>
<dbReference type="Proteomes" id="UP000276178">
    <property type="component" value="Unassembled WGS sequence"/>
</dbReference>
<name>A0A3M8ATR3_9BACL</name>
<comment type="caution">
    <text evidence="1">The sequence shown here is derived from an EMBL/GenBank/DDBJ whole genome shotgun (WGS) entry which is preliminary data.</text>
</comment>
<gene>
    <name evidence="1" type="ORF">EB820_14035</name>
</gene>
<proteinExistence type="predicted"/>
<protein>
    <submittedName>
        <fullName evidence="1">Uncharacterized protein</fullName>
    </submittedName>
</protein>
<dbReference type="EMBL" id="RHHN01000039">
    <property type="protein sequence ID" value="RNB54529.1"/>
    <property type="molecule type" value="Genomic_DNA"/>
</dbReference>